<dbReference type="InterPro" id="IPR018711">
    <property type="entry name" value="NAGPA"/>
</dbReference>
<feature type="domain" description="Phosphodiester glycosidase" evidence="1">
    <location>
        <begin position="88"/>
        <end position="294"/>
    </location>
</feature>
<gene>
    <name evidence="2" type="ORF">H6G24_07615</name>
</gene>
<keyword evidence="2" id="KW-0326">Glycosidase</keyword>
<dbReference type="Proteomes" id="UP000658514">
    <property type="component" value="Unassembled WGS sequence"/>
</dbReference>
<dbReference type="EMBL" id="JACJQH010000009">
    <property type="protein sequence ID" value="MBD2195359.1"/>
    <property type="molecule type" value="Genomic_DNA"/>
</dbReference>
<proteinExistence type="predicted"/>
<evidence type="ECO:0000313" key="2">
    <source>
        <dbReference type="EMBL" id="MBD2195359.1"/>
    </source>
</evidence>
<dbReference type="RefSeq" id="WP_190539459.1">
    <property type="nucleotide sequence ID" value="NZ_CAWPNO010000128.1"/>
</dbReference>
<dbReference type="PANTHER" id="PTHR40446">
    <property type="entry name" value="N-ACETYLGLUCOSAMINE-1-PHOSPHODIESTER ALPHA-N-ACETYLGLUCOSAMINIDASE"/>
    <property type="match status" value="1"/>
</dbReference>
<name>A0ABR8A666_9CYAN</name>
<keyword evidence="2" id="KW-0378">Hydrolase</keyword>
<evidence type="ECO:0000259" key="1">
    <source>
        <dbReference type="Pfam" id="PF09992"/>
    </source>
</evidence>
<comment type="caution">
    <text evidence="2">The sequence shown here is derived from an EMBL/GenBank/DDBJ whole genome shotgun (WGS) entry which is preliminary data.</text>
</comment>
<sequence length="297" mass="32637">MTTQVKKIWLLSLTLVSFGMPLLFKLHSSISKVPNVAPPPPKTISYEQRTLPQSVVHILSIPTDSRFLITPAISDKVATVDEFTKQHRVKAILNAGFFDPVNQKSTSHVMISGRVVANPQDNPRLINNPNLKPYLSKIFNRTEFRRYLCGETVIYDITPHNESPLAGCQIVDVVGGGPNLLPELTSEPEGFVDKANGRDAIDSNRPSSRTAIGITDDGNILLVMVAQKPNVRLAKSGMSLPELAAFMQTLGAKKAMNLDGGSSSSLYYNGKTFYGKLNLVRKPIKRQVKSVLLVQEN</sequence>
<organism evidence="2 3">
    <name type="scientific">Calothrix parietina FACHB-288</name>
    <dbReference type="NCBI Taxonomy" id="2692896"/>
    <lineage>
        <taxon>Bacteria</taxon>
        <taxon>Bacillati</taxon>
        <taxon>Cyanobacteriota</taxon>
        <taxon>Cyanophyceae</taxon>
        <taxon>Nostocales</taxon>
        <taxon>Calotrichaceae</taxon>
        <taxon>Calothrix</taxon>
    </lineage>
</organism>
<evidence type="ECO:0000313" key="3">
    <source>
        <dbReference type="Proteomes" id="UP000658514"/>
    </source>
</evidence>
<accession>A0ABR8A666</accession>
<keyword evidence="3" id="KW-1185">Reference proteome</keyword>
<dbReference type="GO" id="GO:0016798">
    <property type="term" value="F:hydrolase activity, acting on glycosyl bonds"/>
    <property type="evidence" value="ECO:0007669"/>
    <property type="project" value="UniProtKB-KW"/>
</dbReference>
<reference evidence="2 3" key="1">
    <citation type="journal article" date="2020" name="ISME J.">
        <title>Comparative genomics reveals insights into cyanobacterial evolution and habitat adaptation.</title>
        <authorList>
            <person name="Chen M.Y."/>
            <person name="Teng W.K."/>
            <person name="Zhao L."/>
            <person name="Hu C.X."/>
            <person name="Zhou Y.K."/>
            <person name="Han B.P."/>
            <person name="Song L.R."/>
            <person name="Shu W.S."/>
        </authorList>
    </citation>
    <scope>NUCLEOTIDE SEQUENCE [LARGE SCALE GENOMIC DNA]</scope>
    <source>
        <strain evidence="2 3">FACHB-288</strain>
    </source>
</reference>
<dbReference type="Pfam" id="PF09992">
    <property type="entry name" value="NAGPA"/>
    <property type="match status" value="1"/>
</dbReference>
<protein>
    <submittedName>
        <fullName evidence="2">Phosphodiester glycosidase family protein</fullName>
    </submittedName>
</protein>
<dbReference type="PANTHER" id="PTHR40446:SF2">
    <property type="entry name" value="N-ACETYLGLUCOSAMINE-1-PHOSPHODIESTER ALPHA-N-ACETYLGLUCOSAMINIDASE"/>
    <property type="match status" value="1"/>
</dbReference>